<reference evidence="7" key="1">
    <citation type="submission" date="2023-06" db="EMBL/GenBank/DDBJ databases">
        <title>Genomic analysis of the entomopathogenic nematode Steinernema hermaphroditum.</title>
        <authorList>
            <person name="Schwarz E.M."/>
            <person name="Heppert J.K."/>
            <person name="Baniya A."/>
            <person name="Schwartz H.T."/>
            <person name="Tan C.-H."/>
            <person name="Antoshechkin I."/>
            <person name="Sternberg P.W."/>
            <person name="Goodrich-Blair H."/>
            <person name="Dillman A.R."/>
        </authorList>
    </citation>
    <scope>NUCLEOTIDE SEQUENCE</scope>
    <source>
        <strain evidence="7">PS9179</strain>
        <tissue evidence="7">Whole animal</tissue>
    </source>
</reference>
<keyword evidence="6" id="KW-1133">Transmembrane helix</keyword>
<dbReference type="InterPro" id="IPR035595">
    <property type="entry name" value="UDP_glycos_trans_CS"/>
</dbReference>
<dbReference type="PROSITE" id="PS00375">
    <property type="entry name" value="UDPGT"/>
    <property type="match status" value="1"/>
</dbReference>
<feature type="chain" id="PRO_5041483925" description="UDP-glucuronosyltransferase" evidence="6">
    <location>
        <begin position="17"/>
        <end position="531"/>
    </location>
</feature>
<comment type="similarity">
    <text evidence="1 5">Belongs to the UDP-glycosyltransferase family.</text>
</comment>
<keyword evidence="6" id="KW-0472">Membrane</keyword>
<dbReference type="Gene3D" id="3.40.50.2000">
    <property type="entry name" value="Glycogen Phosphorylase B"/>
    <property type="match status" value="1"/>
</dbReference>
<accession>A0AA39HSL2</accession>
<evidence type="ECO:0000256" key="2">
    <source>
        <dbReference type="ARBA" id="ARBA00022676"/>
    </source>
</evidence>
<comment type="catalytic activity">
    <reaction evidence="4 6">
        <text>glucuronate acceptor + UDP-alpha-D-glucuronate = acceptor beta-D-glucuronoside + UDP + H(+)</text>
        <dbReference type="Rhea" id="RHEA:21032"/>
        <dbReference type="ChEBI" id="CHEBI:15378"/>
        <dbReference type="ChEBI" id="CHEBI:58052"/>
        <dbReference type="ChEBI" id="CHEBI:58223"/>
        <dbReference type="ChEBI" id="CHEBI:132367"/>
        <dbReference type="ChEBI" id="CHEBI:132368"/>
        <dbReference type="EC" id="2.4.1.17"/>
    </reaction>
</comment>
<feature type="signal peptide" evidence="6">
    <location>
        <begin position="1"/>
        <end position="16"/>
    </location>
</feature>
<evidence type="ECO:0000313" key="7">
    <source>
        <dbReference type="EMBL" id="KAK0410143.1"/>
    </source>
</evidence>
<dbReference type="PANTHER" id="PTHR48043:SF145">
    <property type="entry name" value="FI06409P-RELATED"/>
    <property type="match status" value="1"/>
</dbReference>
<keyword evidence="3 5" id="KW-0808">Transferase</keyword>
<dbReference type="GO" id="GO:0015020">
    <property type="term" value="F:glucuronosyltransferase activity"/>
    <property type="evidence" value="ECO:0007669"/>
    <property type="project" value="UniProtKB-EC"/>
</dbReference>
<gene>
    <name evidence="7" type="ORF">QR680_004973</name>
</gene>
<evidence type="ECO:0000256" key="3">
    <source>
        <dbReference type="ARBA" id="ARBA00022679"/>
    </source>
</evidence>
<dbReference type="AlphaFoldDB" id="A0AA39HSL2"/>
<evidence type="ECO:0000256" key="5">
    <source>
        <dbReference type="RuleBase" id="RU003718"/>
    </source>
</evidence>
<dbReference type="Proteomes" id="UP001175271">
    <property type="component" value="Unassembled WGS sequence"/>
</dbReference>
<dbReference type="CDD" id="cd03784">
    <property type="entry name" value="GT1_Gtf-like"/>
    <property type="match status" value="1"/>
</dbReference>
<dbReference type="Pfam" id="PF00201">
    <property type="entry name" value="UDPGT"/>
    <property type="match status" value="1"/>
</dbReference>
<keyword evidence="6" id="KW-0812">Transmembrane</keyword>
<dbReference type="GO" id="GO:0016020">
    <property type="term" value="C:membrane"/>
    <property type="evidence" value="ECO:0007669"/>
    <property type="project" value="UniProtKB-SubCell"/>
</dbReference>
<dbReference type="InterPro" id="IPR002213">
    <property type="entry name" value="UDP_glucos_trans"/>
</dbReference>
<proteinExistence type="inferred from homology"/>
<feature type="transmembrane region" description="Helical" evidence="6">
    <location>
        <begin position="490"/>
        <end position="513"/>
    </location>
</feature>
<evidence type="ECO:0000256" key="6">
    <source>
        <dbReference type="RuleBase" id="RU362059"/>
    </source>
</evidence>
<dbReference type="EMBL" id="JAUCMV010000003">
    <property type="protein sequence ID" value="KAK0410143.1"/>
    <property type="molecule type" value="Genomic_DNA"/>
</dbReference>
<keyword evidence="8" id="KW-1185">Reference proteome</keyword>
<evidence type="ECO:0000256" key="1">
    <source>
        <dbReference type="ARBA" id="ARBA00009995"/>
    </source>
</evidence>
<evidence type="ECO:0000256" key="4">
    <source>
        <dbReference type="ARBA" id="ARBA00047475"/>
    </source>
</evidence>
<sequence length="531" mass="61276">MDRLFLLSLLASTLSAYKIVVFAPDISSSQIIWNTRVSEKLAEAGHDVTMVRMKFFNKNSSEVVIDPRVNIWDFHMADPDQDYEQMQRKHAELIYQDRPIWSGEARKAMNLWMGFMRNACENLLLQKDLLQQLSEARFDLAFTHMYEYCAIGLIHHAKIPTWIWLNSGQLMDNVADTIGVPKPPSYVPPMMSDSKDEMTFFQRTKSFLGHGLMPLLYPHIVTWPETEIFRKHIDPDFPYLGDLASQCPLVMVNSNELYDIPKPTLHKVINIGGLGMKFENAKPLTGKFKEVVDKAEDVMLFSFGSVANITMMPFEWKMAFMKAFERFPQYQFIARYDGRDLDTVCPPNVFLGKWIPQADLLQHPKTRAFITHGGYNSLQEAINAAKPVVTVPLFGDQHRNGRLAEKHGFGYYLPKTAITEETVVEAIEEILKDKYTTAVKRMHQMVKKKPVQPEELFLRWTEFLAEFKELPNLVPYGTKLGFVQYHNLDILAVLAAIVLLVLTVIYAILKMLFRFGRWILRKISPEKIKKQ</sequence>
<dbReference type="SUPFAM" id="SSF53756">
    <property type="entry name" value="UDP-Glycosyltransferase/glycogen phosphorylase"/>
    <property type="match status" value="1"/>
</dbReference>
<comment type="caution">
    <text evidence="7">The sequence shown here is derived from an EMBL/GenBank/DDBJ whole genome shotgun (WGS) entry which is preliminary data.</text>
</comment>
<keyword evidence="2 5" id="KW-0328">Glycosyltransferase</keyword>
<comment type="subcellular location">
    <subcellularLocation>
        <location evidence="6">Membrane</location>
        <topology evidence="6">Single-pass membrane protein</topology>
    </subcellularLocation>
</comment>
<name>A0AA39HSL2_9BILA</name>
<dbReference type="EC" id="2.4.1.17" evidence="6"/>
<organism evidence="7 8">
    <name type="scientific">Steinernema hermaphroditum</name>
    <dbReference type="NCBI Taxonomy" id="289476"/>
    <lineage>
        <taxon>Eukaryota</taxon>
        <taxon>Metazoa</taxon>
        <taxon>Ecdysozoa</taxon>
        <taxon>Nematoda</taxon>
        <taxon>Chromadorea</taxon>
        <taxon>Rhabditida</taxon>
        <taxon>Tylenchina</taxon>
        <taxon>Panagrolaimomorpha</taxon>
        <taxon>Strongyloidoidea</taxon>
        <taxon>Steinernematidae</taxon>
        <taxon>Steinernema</taxon>
    </lineage>
</organism>
<keyword evidence="6" id="KW-0732">Signal</keyword>
<dbReference type="InterPro" id="IPR050271">
    <property type="entry name" value="UDP-glycosyltransferase"/>
</dbReference>
<evidence type="ECO:0000313" key="8">
    <source>
        <dbReference type="Proteomes" id="UP001175271"/>
    </source>
</evidence>
<dbReference type="FunFam" id="3.40.50.2000:FF:000021">
    <property type="entry name" value="UDP-glucuronosyltransferase"/>
    <property type="match status" value="1"/>
</dbReference>
<dbReference type="PANTHER" id="PTHR48043">
    <property type="entry name" value="EG:EG0003.4 PROTEIN-RELATED"/>
    <property type="match status" value="1"/>
</dbReference>
<protein>
    <recommendedName>
        <fullName evidence="6">UDP-glucuronosyltransferase</fullName>
        <ecNumber evidence="6">2.4.1.17</ecNumber>
    </recommendedName>
</protein>